<dbReference type="RefSeq" id="WP_302909589.1">
    <property type="nucleotide sequence ID" value="NZ_JAUMIS010000001.1"/>
</dbReference>
<dbReference type="Proteomes" id="UP001168640">
    <property type="component" value="Unassembled WGS sequence"/>
</dbReference>
<evidence type="ECO:0000256" key="1">
    <source>
        <dbReference type="SAM" id="SignalP"/>
    </source>
</evidence>
<feature type="chain" id="PRO_5046470243" description="IPTL-CTERM sorting domain-containing protein" evidence="1">
    <location>
        <begin position="24"/>
        <end position="239"/>
    </location>
</feature>
<gene>
    <name evidence="2" type="ORF">QVZ43_08580</name>
</gene>
<organism evidence="2 3">
    <name type="scientific">Marinobacter suaedae</name>
    <dbReference type="NCBI Taxonomy" id="3057675"/>
    <lineage>
        <taxon>Bacteria</taxon>
        <taxon>Pseudomonadati</taxon>
        <taxon>Pseudomonadota</taxon>
        <taxon>Gammaproteobacteria</taxon>
        <taxon>Pseudomonadales</taxon>
        <taxon>Marinobacteraceae</taxon>
        <taxon>Marinobacter</taxon>
    </lineage>
</organism>
<sequence length="239" mass="26776">MTIRFLLSGLAVLLLTFCSTAFAIPLTYELEDSHVELYGGGLEEVTTIVQINGIRVNQSHYSVTFDGRASCISVFDGCDNPDDDFAFQTEEDARSASKALWYVVDSITFSLGSGFNCFGRIWHVSQTDCLVITPYGLEERQVSWADDPVPFLLHGALNIGVGGDPRVIDRVSVSTSSDWFVDQDAYQYINAAYPDPFVYAKWTRITPPFYVDETSLYSLLVLSLSMMLFARYRKRDSTT</sequence>
<comment type="caution">
    <text evidence="2">The sequence shown here is derived from an EMBL/GenBank/DDBJ whole genome shotgun (WGS) entry which is preliminary data.</text>
</comment>
<dbReference type="EMBL" id="JAUMIS010000001">
    <property type="protein sequence ID" value="MDO3721781.1"/>
    <property type="molecule type" value="Genomic_DNA"/>
</dbReference>
<evidence type="ECO:0000313" key="3">
    <source>
        <dbReference type="Proteomes" id="UP001168640"/>
    </source>
</evidence>
<reference evidence="2" key="1">
    <citation type="submission" date="2023-07" db="EMBL/GenBank/DDBJ databases">
        <title>Marinobacter sp. chi1 genome sequencing and assembly.</title>
        <authorList>
            <person name="Park S."/>
        </authorList>
    </citation>
    <scope>NUCLEOTIDE SEQUENCE</scope>
    <source>
        <strain evidence="2">Chi1</strain>
    </source>
</reference>
<feature type="signal peptide" evidence="1">
    <location>
        <begin position="1"/>
        <end position="23"/>
    </location>
</feature>
<accession>A0ABT8W0S9</accession>
<proteinExistence type="predicted"/>
<keyword evidence="3" id="KW-1185">Reference proteome</keyword>
<keyword evidence="1" id="KW-0732">Signal</keyword>
<protein>
    <recommendedName>
        <fullName evidence="4">IPTL-CTERM sorting domain-containing protein</fullName>
    </recommendedName>
</protein>
<evidence type="ECO:0000313" key="2">
    <source>
        <dbReference type="EMBL" id="MDO3721781.1"/>
    </source>
</evidence>
<name>A0ABT8W0S9_9GAMM</name>
<evidence type="ECO:0008006" key="4">
    <source>
        <dbReference type="Google" id="ProtNLM"/>
    </source>
</evidence>